<dbReference type="EC" id="1.1.1.53" evidence="3"/>
<dbReference type="Gene3D" id="3.40.50.720">
    <property type="entry name" value="NAD(P)-binding Rossmann-like Domain"/>
    <property type="match status" value="1"/>
</dbReference>
<evidence type="ECO:0000256" key="2">
    <source>
        <dbReference type="ARBA" id="ARBA00023002"/>
    </source>
</evidence>
<evidence type="ECO:0000313" key="3">
    <source>
        <dbReference type="EMBL" id="OYR08707.1"/>
    </source>
</evidence>
<dbReference type="PRINTS" id="PR00080">
    <property type="entry name" value="SDRFAMILY"/>
</dbReference>
<accession>A0A256F1I1</accession>
<dbReference type="InterPro" id="IPR036291">
    <property type="entry name" value="NAD(P)-bd_dom_sf"/>
</dbReference>
<dbReference type="PANTHER" id="PTHR24321">
    <property type="entry name" value="DEHYDROGENASES, SHORT CHAIN"/>
    <property type="match status" value="1"/>
</dbReference>
<keyword evidence="4" id="KW-1185">Reference proteome</keyword>
<dbReference type="GO" id="GO:0047044">
    <property type="term" value="F:androstan-3-alpha,17-beta-diol dehydrogenase (NAD+) activity"/>
    <property type="evidence" value="ECO:0007669"/>
    <property type="project" value="UniProtKB-EC"/>
</dbReference>
<dbReference type="InterPro" id="IPR002347">
    <property type="entry name" value="SDR_fam"/>
</dbReference>
<proteinExistence type="inferred from homology"/>
<reference evidence="3 4" key="1">
    <citation type="submission" date="2017-07" db="EMBL/GenBank/DDBJ databases">
        <title>Phylogenetic study on the rhizospheric bacterium Ochrobactrum sp. A44.</title>
        <authorList>
            <person name="Krzyzanowska D.M."/>
            <person name="Ossowicki A."/>
            <person name="Rajewska M."/>
            <person name="Maciag T."/>
            <person name="Kaczynski Z."/>
            <person name="Czerwicka M."/>
            <person name="Jafra S."/>
        </authorList>
    </citation>
    <scope>NUCLEOTIDE SEQUENCE [LARGE SCALE GENOMIC DNA]</scope>
    <source>
        <strain evidence="3 4">OgA9a</strain>
    </source>
</reference>
<dbReference type="FunFam" id="3.40.50.720:FF:000084">
    <property type="entry name" value="Short-chain dehydrogenase reductase"/>
    <property type="match status" value="1"/>
</dbReference>
<dbReference type="PROSITE" id="PS00061">
    <property type="entry name" value="ADH_SHORT"/>
    <property type="match status" value="1"/>
</dbReference>
<dbReference type="SUPFAM" id="SSF51735">
    <property type="entry name" value="NAD(P)-binding Rossmann-fold domains"/>
    <property type="match status" value="1"/>
</dbReference>
<evidence type="ECO:0000256" key="1">
    <source>
        <dbReference type="ARBA" id="ARBA00006484"/>
    </source>
</evidence>
<dbReference type="PRINTS" id="PR00081">
    <property type="entry name" value="GDHRDH"/>
</dbReference>
<dbReference type="Pfam" id="PF13561">
    <property type="entry name" value="adh_short_C2"/>
    <property type="match status" value="1"/>
</dbReference>
<dbReference type="EMBL" id="NNRL01000165">
    <property type="protein sequence ID" value="OYR08707.1"/>
    <property type="molecule type" value="Genomic_DNA"/>
</dbReference>
<organism evidence="3 4">
    <name type="scientific">Brucella grignonensis</name>
    <dbReference type="NCBI Taxonomy" id="94627"/>
    <lineage>
        <taxon>Bacteria</taxon>
        <taxon>Pseudomonadati</taxon>
        <taxon>Pseudomonadota</taxon>
        <taxon>Alphaproteobacteria</taxon>
        <taxon>Hyphomicrobiales</taxon>
        <taxon>Brucellaceae</taxon>
        <taxon>Brucella/Ochrobactrum group</taxon>
        <taxon>Brucella</taxon>
    </lineage>
</organism>
<comment type="caution">
    <text evidence="3">The sequence shown here is derived from an EMBL/GenBank/DDBJ whole genome shotgun (WGS) entry which is preliminary data.</text>
</comment>
<dbReference type="AlphaFoldDB" id="A0A256F1I1"/>
<evidence type="ECO:0000313" key="4">
    <source>
        <dbReference type="Proteomes" id="UP000216478"/>
    </source>
</evidence>
<protein>
    <submittedName>
        <fullName evidence="3">3-alpha-(Or 20-beta)-hydroxysteroid dehydrogenase</fullName>
        <ecNumber evidence="3">1.1.1.53</ecNumber>
    </submittedName>
</protein>
<dbReference type="PANTHER" id="PTHR24321:SF8">
    <property type="entry name" value="ESTRADIOL 17-BETA-DEHYDROGENASE 8-RELATED"/>
    <property type="match status" value="1"/>
</dbReference>
<gene>
    <name evidence="3" type="ORF">CEV33_2998</name>
</gene>
<dbReference type="Proteomes" id="UP000216478">
    <property type="component" value="Unassembled WGS sequence"/>
</dbReference>
<sequence length="307" mass="33282">MELQRPDRLNTYFCNQVSERMWRVGRDIDMRLREVWMVQDYWIGKAAVVTGGARGQGAAEVIRLLNAGATVYAADILPDNDESWGELRLATDAWTDRLHIVHIDVSSVFSWTELATRLKNDDVSLYALVNNAGITLRKTVTQTSPEEWEKLISINLNGAFLGIRALAPLMKNGGAIVNISSTAGLTGYFSAAYCASKWGLLGLTRAAALELADNGIRVNSICPGLVETPMALRPNAEHDEEKAKAFFEGNRDATLLARGAHPDEIAAAVMFLLGPDASFVTGADLPVDGGMTGGGIYWRIGKATGNL</sequence>
<name>A0A256F1I1_9HYPH</name>
<comment type="similarity">
    <text evidence="1">Belongs to the short-chain dehydrogenases/reductases (SDR) family.</text>
</comment>
<dbReference type="InterPro" id="IPR020904">
    <property type="entry name" value="Sc_DH/Rdtase_CS"/>
</dbReference>
<keyword evidence="2 3" id="KW-0560">Oxidoreductase</keyword>